<keyword evidence="7" id="KW-1185">Reference proteome</keyword>
<organism evidence="6 7">
    <name type="scientific">Pontibacillus chungwhensis</name>
    <dbReference type="NCBI Taxonomy" id="265426"/>
    <lineage>
        <taxon>Bacteria</taxon>
        <taxon>Bacillati</taxon>
        <taxon>Bacillota</taxon>
        <taxon>Bacilli</taxon>
        <taxon>Bacillales</taxon>
        <taxon>Bacillaceae</taxon>
        <taxon>Pontibacillus</taxon>
    </lineage>
</organism>
<sequence>MNYCSASIEEKKSFTIFPSLPDFDGSTHKHTYPKDKPGIQTYLRDIRRLRRESPIRDWETDTEIEAFKQVEKGDEEIKKLIFLKFLPLVPSVVRYYADDCLRLEDLIQEGNLALMDAIDSFDYRKGYRFSSHAIWRIRRVVRRKIAFYISPFTIPSDSLAVLAKGNRLYEDGGYSSVEDAFRQSMPNRELHLYYTSQYQSLSDFSLEQQETFCDLSSLDIEECVMTKSLLEDVKIRLKRNFSYREQTIMGLIYGFEDGRSRSLSEVGKVFGISRERVRQIHTSVVNRLQNLYVEKV</sequence>
<dbReference type="NCBIfam" id="TIGR02937">
    <property type="entry name" value="sigma70-ECF"/>
    <property type="match status" value="1"/>
</dbReference>
<keyword evidence="3" id="KW-0238">DNA-binding</keyword>
<gene>
    <name evidence="6" type="ORF">QNI29_05440</name>
</gene>
<dbReference type="Gene3D" id="1.20.120.1810">
    <property type="match status" value="1"/>
</dbReference>
<evidence type="ECO:0000256" key="1">
    <source>
        <dbReference type="ARBA" id="ARBA00023015"/>
    </source>
</evidence>
<dbReference type="InterPro" id="IPR013324">
    <property type="entry name" value="RNA_pol_sigma_r3/r4-like"/>
</dbReference>
<evidence type="ECO:0000313" key="7">
    <source>
        <dbReference type="Proteomes" id="UP001236652"/>
    </source>
</evidence>
<dbReference type="InterPro" id="IPR050239">
    <property type="entry name" value="Sigma-70_RNA_pol_init_factors"/>
</dbReference>
<proteinExistence type="predicted"/>
<dbReference type="SUPFAM" id="SSF88946">
    <property type="entry name" value="Sigma2 domain of RNA polymerase sigma factors"/>
    <property type="match status" value="1"/>
</dbReference>
<dbReference type="Proteomes" id="UP001236652">
    <property type="component" value="Chromosome"/>
</dbReference>
<dbReference type="InterPro" id="IPR014284">
    <property type="entry name" value="RNA_pol_sigma-70_dom"/>
</dbReference>
<dbReference type="Pfam" id="PF04542">
    <property type="entry name" value="Sigma70_r2"/>
    <property type="match status" value="1"/>
</dbReference>
<evidence type="ECO:0000256" key="3">
    <source>
        <dbReference type="ARBA" id="ARBA00023125"/>
    </source>
</evidence>
<dbReference type="Gene3D" id="1.10.10.10">
    <property type="entry name" value="Winged helix-like DNA-binding domain superfamily/Winged helix DNA-binding domain"/>
    <property type="match status" value="1"/>
</dbReference>
<dbReference type="PANTHER" id="PTHR30603:SF47">
    <property type="entry name" value="RNA POLYMERASE SIGMA FACTOR SIGD, CHLOROPLASTIC"/>
    <property type="match status" value="1"/>
</dbReference>
<dbReference type="Pfam" id="PF04545">
    <property type="entry name" value="Sigma70_r4"/>
    <property type="match status" value="1"/>
</dbReference>
<dbReference type="InterPro" id="IPR013325">
    <property type="entry name" value="RNA_pol_sigma_r2"/>
</dbReference>
<dbReference type="PRINTS" id="PR00046">
    <property type="entry name" value="SIGMA70FCT"/>
</dbReference>
<keyword evidence="1" id="KW-0805">Transcription regulation</keyword>
<evidence type="ECO:0000256" key="2">
    <source>
        <dbReference type="ARBA" id="ARBA00023082"/>
    </source>
</evidence>
<dbReference type="InterPro" id="IPR000943">
    <property type="entry name" value="RNA_pol_sigma70"/>
</dbReference>
<dbReference type="SUPFAM" id="SSF88659">
    <property type="entry name" value="Sigma3 and sigma4 domains of RNA polymerase sigma factors"/>
    <property type="match status" value="1"/>
</dbReference>
<dbReference type="PANTHER" id="PTHR30603">
    <property type="entry name" value="RNA POLYMERASE SIGMA FACTOR RPO"/>
    <property type="match status" value="1"/>
</dbReference>
<reference evidence="6 7" key="1">
    <citation type="submission" date="2023-05" db="EMBL/GenBank/DDBJ databases">
        <title>Comparative genomics reveals the evidence of polycyclic aromatic hydrocarbons degradation in moderately halophilic genus Pontibacillus.</title>
        <authorList>
            <person name="Yang H."/>
            <person name="Qian Z."/>
        </authorList>
    </citation>
    <scope>NUCLEOTIDE SEQUENCE [LARGE SCALE GENOMIC DNA]</scope>
    <source>
        <strain evidence="7">HN14</strain>
    </source>
</reference>
<name>A0ABY8V3C9_9BACI</name>
<evidence type="ECO:0000313" key="6">
    <source>
        <dbReference type="EMBL" id="WIF99099.1"/>
    </source>
</evidence>
<keyword evidence="4" id="KW-0804">Transcription</keyword>
<protein>
    <submittedName>
        <fullName evidence="6">Sigma-70 family RNA polymerase sigma factor</fullName>
    </submittedName>
</protein>
<dbReference type="EMBL" id="CP126446">
    <property type="protein sequence ID" value="WIF99099.1"/>
    <property type="molecule type" value="Genomic_DNA"/>
</dbReference>
<keyword evidence="2" id="KW-0731">Sigma factor</keyword>
<dbReference type="InterPro" id="IPR036388">
    <property type="entry name" value="WH-like_DNA-bd_sf"/>
</dbReference>
<evidence type="ECO:0000259" key="5">
    <source>
        <dbReference type="PROSITE" id="PS00716"/>
    </source>
</evidence>
<dbReference type="RefSeq" id="WP_231418310.1">
    <property type="nucleotide sequence ID" value="NZ_CP126446.1"/>
</dbReference>
<dbReference type="PROSITE" id="PS00716">
    <property type="entry name" value="SIGMA70_2"/>
    <property type="match status" value="1"/>
</dbReference>
<dbReference type="InterPro" id="IPR007627">
    <property type="entry name" value="RNA_pol_sigma70_r2"/>
</dbReference>
<dbReference type="InterPro" id="IPR007630">
    <property type="entry name" value="RNA_pol_sigma70_r4"/>
</dbReference>
<accession>A0ABY8V3C9</accession>
<evidence type="ECO:0000256" key="4">
    <source>
        <dbReference type="ARBA" id="ARBA00023163"/>
    </source>
</evidence>
<feature type="domain" description="RNA polymerase sigma-70" evidence="5">
    <location>
        <begin position="262"/>
        <end position="288"/>
    </location>
</feature>